<gene>
    <name evidence="4" type="ORF">EM808_11155</name>
</gene>
<evidence type="ECO:0000259" key="3">
    <source>
        <dbReference type="Pfam" id="PF12697"/>
    </source>
</evidence>
<dbReference type="FunFam" id="3.40.50.1820:FF:000042">
    <property type="entry name" value="probable strigolactone esterase DAD2"/>
    <property type="match status" value="1"/>
</dbReference>
<comment type="similarity">
    <text evidence="1">Belongs to the AB hydrolase superfamily.</text>
</comment>
<dbReference type="GO" id="GO:0016787">
    <property type="term" value="F:hydrolase activity"/>
    <property type="evidence" value="ECO:0007669"/>
    <property type="project" value="UniProtKB-KW"/>
</dbReference>
<dbReference type="Proteomes" id="UP000288024">
    <property type="component" value="Unassembled WGS sequence"/>
</dbReference>
<dbReference type="SUPFAM" id="SSF53474">
    <property type="entry name" value="alpha/beta-Hydrolases"/>
    <property type="match status" value="1"/>
</dbReference>
<accession>A0A437KCP6</accession>
<dbReference type="AlphaFoldDB" id="A0A437KCP6"/>
<evidence type="ECO:0000313" key="5">
    <source>
        <dbReference type="Proteomes" id="UP000288024"/>
    </source>
</evidence>
<dbReference type="PRINTS" id="PR00111">
    <property type="entry name" value="ABHYDROLASE"/>
</dbReference>
<proteinExistence type="inferred from homology"/>
<name>A0A437KCP6_9BACI</name>
<dbReference type="Pfam" id="PF12697">
    <property type="entry name" value="Abhydrolase_6"/>
    <property type="match status" value="1"/>
</dbReference>
<keyword evidence="2 4" id="KW-0378">Hydrolase</keyword>
<feature type="domain" description="AB hydrolase-1" evidence="3">
    <location>
        <begin position="21"/>
        <end position="258"/>
    </location>
</feature>
<dbReference type="RefSeq" id="WP_127738285.1">
    <property type="nucleotide sequence ID" value="NZ_JAMAVA010000005.1"/>
</dbReference>
<evidence type="ECO:0000256" key="2">
    <source>
        <dbReference type="ARBA" id="ARBA00022801"/>
    </source>
</evidence>
<dbReference type="Gene3D" id="3.40.50.1820">
    <property type="entry name" value="alpha/beta hydrolase"/>
    <property type="match status" value="1"/>
</dbReference>
<protein>
    <submittedName>
        <fullName evidence="4">Alpha/beta hydrolase</fullName>
    </submittedName>
</protein>
<dbReference type="EMBL" id="RZTZ01000003">
    <property type="protein sequence ID" value="RVT63809.1"/>
    <property type="molecule type" value="Genomic_DNA"/>
</dbReference>
<dbReference type="InterPro" id="IPR000073">
    <property type="entry name" value="AB_hydrolase_1"/>
</dbReference>
<evidence type="ECO:0000313" key="4">
    <source>
        <dbReference type="EMBL" id="RVT63809.1"/>
    </source>
</evidence>
<dbReference type="InterPro" id="IPR029058">
    <property type="entry name" value="AB_hydrolase_fold"/>
</dbReference>
<organism evidence="4 5">
    <name type="scientific">Niallia taxi</name>
    <dbReference type="NCBI Taxonomy" id="2499688"/>
    <lineage>
        <taxon>Bacteria</taxon>
        <taxon>Bacillati</taxon>
        <taxon>Bacillota</taxon>
        <taxon>Bacilli</taxon>
        <taxon>Bacillales</taxon>
        <taxon>Bacillaceae</taxon>
        <taxon>Niallia</taxon>
    </lineage>
</organism>
<sequence>MERTIRQRNNVKISGDGTKTIIFAHGFGCDQNMWRWTAPAFEKDYRVVLFDYVGSGQSDISKYDKVKYDSLQGYVQDVLDICDDLQLEDAVFVGHSVSAMIGMMAAMERPESFDKLIMIGPSPCYINKPPYFGGFEKEELHGLIDLLDKNYIGWAKGFAAMVMANEERPSLAQELMASICSTDPVIARQFAIATFFSDYRHELQKVSVPALIIQCSDDMIAPAAVGEYVHQHIPNSTLKVMDAAGHCPHLSHPEKTVELIREYLEASL</sequence>
<reference evidence="4 5" key="1">
    <citation type="submission" date="2019-01" db="EMBL/GenBank/DDBJ databases">
        <title>Bacillus sp. M5HDSG1-1, whole genome shotgun sequence.</title>
        <authorList>
            <person name="Tuo L."/>
        </authorList>
    </citation>
    <scope>NUCLEOTIDE SEQUENCE [LARGE SCALE GENOMIC DNA]</scope>
    <source>
        <strain evidence="4 5">M5HDSG1-1</strain>
    </source>
</reference>
<dbReference type="PANTHER" id="PTHR43039">
    <property type="entry name" value="ESTERASE-RELATED"/>
    <property type="match status" value="1"/>
</dbReference>
<comment type="caution">
    <text evidence="4">The sequence shown here is derived from an EMBL/GenBank/DDBJ whole genome shotgun (WGS) entry which is preliminary data.</text>
</comment>
<keyword evidence="5" id="KW-1185">Reference proteome</keyword>
<evidence type="ECO:0000256" key="1">
    <source>
        <dbReference type="ARBA" id="ARBA00008645"/>
    </source>
</evidence>